<accession>A0AB36TIM7</accession>
<dbReference type="EMBL" id="PDBW01000001">
    <property type="protein sequence ID" value="PFH03754.1"/>
    <property type="molecule type" value="Genomic_DNA"/>
</dbReference>
<dbReference type="InterPro" id="IPR000749">
    <property type="entry name" value="ATP-guanido_PTrfase"/>
</dbReference>
<dbReference type="InterPro" id="IPR022415">
    <property type="entry name" value="ATP-guanido_PTrfase_AS"/>
</dbReference>
<dbReference type="CDD" id="cd07930">
    <property type="entry name" value="bacterial_phosphagen_kinase"/>
    <property type="match status" value="1"/>
</dbReference>
<evidence type="ECO:0000313" key="10">
    <source>
        <dbReference type="EMBL" id="PFH03754.1"/>
    </source>
</evidence>
<dbReference type="PANTHER" id="PTHR11547:SF38">
    <property type="entry name" value="ARGININE KINASE 1-RELATED"/>
    <property type="match status" value="1"/>
</dbReference>
<dbReference type="GO" id="GO:0005524">
    <property type="term" value="F:ATP binding"/>
    <property type="evidence" value="ECO:0007669"/>
    <property type="project" value="UniProtKB-UniRule"/>
</dbReference>
<keyword evidence="3 5" id="KW-0418">Kinase</keyword>
<evidence type="ECO:0000256" key="7">
    <source>
        <dbReference type="RuleBase" id="RU000505"/>
    </source>
</evidence>
<feature type="domain" description="Phosphagen kinase C-terminal" evidence="9">
    <location>
        <begin position="14"/>
        <end position="244"/>
    </location>
</feature>
<dbReference type="HAMAP" id="MF_00602">
    <property type="entry name" value="Prot_Arg_kinase"/>
    <property type="match status" value="1"/>
</dbReference>
<dbReference type="GO" id="GO:0004111">
    <property type="term" value="F:creatine kinase activity"/>
    <property type="evidence" value="ECO:0007669"/>
    <property type="project" value="InterPro"/>
</dbReference>
<evidence type="ECO:0000256" key="3">
    <source>
        <dbReference type="ARBA" id="ARBA00022777"/>
    </source>
</evidence>
<dbReference type="NCBIfam" id="NF002194">
    <property type="entry name" value="PRK01059.1-4"/>
    <property type="match status" value="1"/>
</dbReference>
<keyword evidence="2 5" id="KW-0547">Nucleotide-binding</keyword>
<dbReference type="Gene3D" id="3.30.590.10">
    <property type="entry name" value="Glutamine synthetase/guanido kinase, catalytic domain"/>
    <property type="match status" value="1"/>
</dbReference>
<dbReference type="Proteomes" id="UP000223596">
    <property type="component" value="Unassembled WGS sequence"/>
</dbReference>
<reference evidence="10 11" key="1">
    <citation type="submission" date="2017-09" db="EMBL/GenBank/DDBJ databases">
        <title>Evaluation of Pacific Biosciences Sequencing Technology to Finishing C. thermocellum Genome Sequences.</title>
        <authorList>
            <person name="Brown S."/>
        </authorList>
    </citation>
    <scope>NUCLEOTIDE SEQUENCE [LARGE SCALE GENOMIC DNA]</scope>
    <source>
        <strain evidence="10 11">AD2</strain>
    </source>
</reference>
<dbReference type="GO" id="GO:0046314">
    <property type="term" value="P:phosphocreatine biosynthetic process"/>
    <property type="evidence" value="ECO:0007669"/>
    <property type="project" value="InterPro"/>
</dbReference>
<dbReference type="GO" id="GO:0005615">
    <property type="term" value="C:extracellular space"/>
    <property type="evidence" value="ECO:0007669"/>
    <property type="project" value="TreeGrafter"/>
</dbReference>
<proteinExistence type="inferred from homology"/>
<keyword evidence="1 5" id="KW-0808">Transferase</keyword>
<name>A0AB36TIM7_ACETH</name>
<dbReference type="InterPro" id="IPR022414">
    <property type="entry name" value="ATP-guanido_PTrfase_cat"/>
</dbReference>
<dbReference type="GO" id="GO:1990424">
    <property type="term" value="F:protein arginine kinase activity"/>
    <property type="evidence" value="ECO:0007669"/>
    <property type="project" value="UniProtKB-EC"/>
</dbReference>
<feature type="short sequence motif" description="RDXXRA motif of the pArg binding pocket involved in allosteric regulation" evidence="5">
    <location>
        <begin position="327"/>
        <end position="332"/>
    </location>
</feature>
<dbReference type="InterPro" id="IPR014746">
    <property type="entry name" value="Gln_synth/guanido_kin_cat_dom"/>
</dbReference>
<comment type="caution">
    <text evidence="10">The sequence shown here is derived from an EMBL/GenBank/DDBJ whole genome shotgun (WGS) entry which is preliminary data.</text>
</comment>
<evidence type="ECO:0000256" key="1">
    <source>
        <dbReference type="ARBA" id="ARBA00022679"/>
    </source>
</evidence>
<feature type="region of interest" description="Disordered" evidence="8">
    <location>
        <begin position="318"/>
        <end position="340"/>
    </location>
</feature>
<evidence type="ECO:0000256" key="4">
    <source>
        <dbReference type="ARBA" id="ARBA00022840"/>
    </source>
</evidence>
<evidence type="ECO:0000256" key="6">
    <source>
        <dbReference type="PROSITE-ProRule" id="PRU00843"/>
    </source>
</evidence>
<gene>
    <name evidence="5" type="primary">mcsB</name>
    <name evidence="10" type="ORF">M972_112568</name>
</gene>
<feature type="binding site" evidence="5 6">
    <location>
        <position position="81"/>
    </location>
    <ligand>
        <name>ATP</name>
        <dbReference type="ChEBI" id="CHEBI:30616"/>
    </ligand>
</feature>
<keyword evidence="5" id="KW-0021">Allosteric enzyme</keyword>
<dbReference type="SUPFAM" id="SSF55931">
    <property type="entry name" value="Glutamine synthetase/guanido kinase"/>
    <property type="match status" value="1"/>
</dbReference>
<feature type="binding site" evidence="5 6">
    <location>
        <begin position="166"/>
        <end position="170"/>
    </location>
    <ligand>
        <name>ATP</name>
        <dbReference type="ChEBI" id="CHEBI:30616"/>
    </ligand>
</feature>
<dbReference type="PROSITE" id="PS51510">
    <property type="entry name" value="PHOSPHAGEN_KINASE_C"/>
    <property type="match status" value="1"/>
</dbReference>
<sequence>MNEWYMQIGPESDVVMSTRVRIARNFNGIPFPSKMKREDGKLVIKKVKEAIFGRSSVANNFRFIDIHELTPIQRQVLVEKHLISPDLAESRIESGVIISAEENISIMINEEDHLRIQCLAAGLQLEDTWNLCNQIDNLLEETIDYAFDEKFGYLTCCPTNLGTGIRTSVMLHLPALTMTGYIKGILEACTKLGIAVRGLYGENSEASGNMYQISNQVTLGLTEEEIISNINNIAKQIIDQERNLRKQLYKQNTYRFEDRIFRSLGLLSNARIMTSEEGLKLLSDVRLGVDMGIITDIDIRKLNEIQLLVQPANLQESVGRPMNPEERDIKRAETIRNKLR</sequence>
<dbReference type="AlphaFoldDB" id="A0AB36TIM7"/>
<comment type="activity regulation">
    <text evidence="5">Appears to be allosterically activated by the binding of pArg-containing polypeptides to the pArg-binding pocket localized in the C-terminal domain of McsB.</text>
</comment>
<dbReference type="GeneID" id="35803035"/>
<organism evidence="10 11">
    <name type="scientific">Acetivibrio thermocellus AD2</name>
    <dbReference type="NCBI Taxonomy" id="1138384"/>
    <lineage>
        <taxon>Bacteria</taxon>
        <taxon>Bacillati</taxon>
        <taxon>Bacillota</taxon>
        <taxon>Clostridia</taxon>
        <taxon>Eubacteriales</taxon>
        <taxon>Oscillospiraceae</taxon>
        <taxon>Acetivibrio</taxon>
    </lineage>
</organism>
<feature type="binding site" evidence="5 6">
    <location>
        <begin position="17"/>
        <end position="21"/>
    </location>
    <ligand>
        <name>ATP</name>
        <dbReference type="ChEBI" id="CHEBI:30616"/>
    </ligand>
</feature>
<dbReference type="InterPro" id="IPR023660">
    <property type="entry name" value="Arg_Kinase"/>
</dbReference>
<dbReference type="PANTHER" id="PTHR11547">
    <property type="entry name" value="ARGININE OR CREATINE KINASE"/>
    <property type="match status" value="1"/>
</dbReference>
<evidence type="ECO:0000256" key="5">
    <source>
        <dbReference type="HAMAP-Rule" id="MF_00602"/>
    </source>
</evidence>
<feature type="binding site" evidence="5 6">
    <location>
        <position position="115"/>
    </location>
    <ligand>
        <name>ATP</name>
        <dbReference type="ChEBI" id="CHEBI:30616"/>
    </ligand>
</feature>
<keyword evidence="4 5" id="KW-0067">ATP-binding</keyword>
<dbReference type="PROSITE" id="PS00112">
    <property type="entry name" value="PHOSPHAGEN_KINASE"/>
    <property type="match status" value="1"/>
</dbReference>
<evidence type="ECO:0000259" key="9">
    <source>
        <dbReference type="PROSITE" id="PS51510"/>
    </source>
</evidence>
<dbReference type="EC" id="2.7.14.1" evidence="5"/>
<dbReference type="RefSeq" id="WP_003515854.1">
    <property type="nucleotide sequence ID" value="NZ_CP013828.1"/>
</dbReference>
<evidence type="ECO:0000256" key="8">
    <source>
        <dbReference type="SAM" id="MobiDB-lite"/>
    </source>
</evidence>
<feature type="binding site" evidence="5 6">
    <location>
        <begin position="197"/>
        <end position="202"/>
    </location>
    <ligand>
        <name>ATP</name>
        <dbReference type="ChEBI" id="CHEBI:30616"/>
    </ligand>
</feature>
<evidence type="ECO:0000256" key="2">
    <source>
        <dbReference type="ARBA" id="ARBA00022741"/>
    </source>
</evidence>
<evidence type="ECO:0000313" key="11">
    <source>
        <dbReference type="Proteomes" id="UP000223596"/>
    </source>
</evidence>
<protein>
    <recommendedName>
        <fullName evidence="5">Protein-arginine kinase</fullName>
        <ecNumber evidence="5">2.7.14.1</ecNumber>
    </recommendedName>
</protein>
<comment type="similarity">
    <text evidence="5 6 7">Belongs to the ATP:guanido phosphotransferase family.</text>
</comment>
<comment type="catalytic activity">
    <reaction evidence="5">
        <text>L-arginyl-[protein] + ATP = N(omega)-phospho-L-arginyl-[protein] + ADP + H(+)</text>
        <dbReference type="Rhea" id="RHEA:43384"/>
        <dbReference type="Rhea" id="RHEA-COMP:10532"/>
        <dbReference type="Rhea" id="RHEA-COMP:10533"/>
        <dbReference type="ChEBI" id="CHEBI:15378"/>
        <dbReference type="ChEBI" id="CHEBI:29965"/>
        <dbReference type="ChEBI" id="CHEBI:30616"/>
        <dbReference type="ChEBI" id="CHEBI:83226"/>
        <dbReference type="ChEBI" id="CHEBI:456216"/>
        <dbReference type="EC" id="2.7.14.1"/>
    </reaction>
</comment>
<comment type="function">
    <text evidence="5">Catalyzes the specific phosphorylation of arginine residues in proteins.</text>
</comment>
<dbReference type="Pfam" id="PF00217">
    <property type="entry name" value="ATP-gua_Ptrans"/>
    <property type="match status" value="1"/>
</dbReference>
<feature type="compositionally biased region" description="Basic and acidic residues" evidence="8">
    <location>
        <begin position="323"/>
        <end position="340"/>
    </location>
</feature>